<dbReference type="Proteomes" id="UP000683925">
    <property type="component" value="Unassembled WGS sequence"/>
</dbReference>
<evidence type="ECO:0000313" key="3">
    <source>
        <dbReference type="Proteomes" id="UP000683925"/>
    </source>
</evidence>
<sequence>MVFYCPQRKPKLNLQLISEILNSQNKGKTEIVFHSPKSVKYLHSFFIHQYRYGTCIVFSFTNIGAVPARPLRPEYESLSVYGMLKQDNKKPDQMVILEQLIQFATLLIVLHQYLVAQISLSVYGMLRQDNKKSNQMAIQIMQEQFVTLLIVLNQHLVVLISLFVSGMQNHQRRYFNQIVVIKICLPSLTYLFRIAPYCKMLILIVQYLEFARILCSKHQEHLFYKHNSLMIMVKIQTFVQIKGQLLLRRLQAKVNLNIHQKHYNYNYIILLKLF</sequence>
<organism evidence="2 3">
    <name type="scientific">Paramecium octaurelia</name>
    <dbReference type="NCBI Taxonomy" id="43137"/>
    <lineage>
        <taxon>Eukaryota</taxon>
        <taxon>Sar</taxon>
        <taxon>Alveolata</taxon>
        <taxon>Ciliophora</taxon>
        <taxon>Intramacronucleata</taxon>
        <taxon>Oligohymenophorea</taxon>
        <taxon>Peniculida</taxon>
        <taxon>Parameciidae</taxon>
        <taxon>Paramecium</taxon>
    </lineage>
</organism>
<gene>
    <name evidence="2" type="ORF">POCTA_138.1.T1420138</name>
</gene>
<accession>A0A8S1Y3T4</accession>
<evidence type="ECO:0008006" key="4">
    <source>
        <dbReference type="Google" id="ProtNLM"/>
    </source>
</evidence>
<dbReference type="OrthoDB" id="284782at2759"/>
<keyword evidence="3" id="KW-1185">Reference proteome</keyword>
<name>A0A8S1Y3T4_PAROT</name>
<evidence type="ECO:0000256" key="1">
    <source>
        <dbReference type="SAM" id="Phobius"/>
    </source>
</evidence>
<keyword evidence="1" id="KW-0812">Transmembrane</keyword>
<reference evidence="2" key="1">
    <citation type="submission" date="2021-01" db="EMBL/GenBank/DDBJ databases">
        <authorList>
            <consortium name="Genoscope - CEA"/>
            <person name="William W."/>
        </authorList>
    </citation>
    <scope>NUCLEOTIDE SEQUENCE</scope>
</reference>
<keyword evidence="1" id="KW-0472">Membrane</keyword>
<comment type="caution">
    <text evidence="2">The sequence shown here is derived from an EMBL/GenBank/DDBJ whole genome shotgun (WGS) entry which is preliminary data.</text>
</comment>
<feature type="transmembrane region" description="Helical" evidence="1">
    <location>
        <begin position="174"/>
        <end position="192"/>
    </location>
</feature>
<dbReference type="EMBL" id="CAJJDP010000143">
    <property type="protein sequence ID" value="CAD8207967.1"/>
    <property type="molecule type" value="Genomic_DNA"/>
</dbReference>
<evidence type="ECO:0000313" key="2">
    <source>
        <dbReference type="EMBL" id="CAD8207967.1"/>
    </source>
</evidence>
<feature type="transmembrane region" description="Helical" evidence="1">
    <location>
        <begin position="100"/>
        <end position="124"/>
    </location>
</feature>
<protein>
    <recommendedName>
        <fullName evidence="4">Transmembrane protein</fullName>
    </recommendedName>
</protein>
<feature type="transmembrane region" description="Helical" evidence="1">
    <location>
        <begin position="145"/>
        <end position="168"/>
    </location>
</feature>
<keyword evidence="1" id="KW-1133">Transmembrane helix</keyword>
<proteinExistence type="predicted"/>
<dbReference type="AlphaFoldDB" id="A0A8S1Y3T4"/>